<feature type="compositionally biased region" description="Basic and acidic residues" evidence="1">
    <location>
        <begin position="31"/>
        <end position="40"/>
    </location>
</feature>
<organism evidence="2 3">
    <name type="scientific">Streptomyces hyderabadensis</name>
    <dbReference type="NCBI Taxonomy" id="598549"/>
    <lineage>
        <taxon>Bacteria</taxon>
        <taxon>Bacillati</taxon>
        <taxon>Actinomycetota</taxon>
        <taxon>Actinomycetes</taxon>
        <taxon>Kitasatosporales</taxon>
        <taxon>Streptomycetaceae</taxon>
        <taxon>Streptomyces</taxon>
    </lineage>
</organism>
<reference evidence="3" key="1">
    <citation type="journal article" date="2019" name="Int. J. Syst. Evol. Microbiol.">
        <title>The Global Catalogue of Microorganisms (GCM) 10K type strain sequencing project: providing services to taxonomists for standard genome sequencing and annotation.</title>
        <authorList>
            <consortium name="The Broad Institute Genomics Platform"/>
            <consortium name="The Broad Institute Genome Sequencing Center for Infectious Disease"/>
            <person name="Wu L."/>
            <person name="Ma J."/>
        </authorList>
    </citation>
    <scope>NUCLEOTIDE SEQUENCE [LARGE SCALE GENOMIC DNA]</scope>
    <source>
        <strain evidence="3">JCM 17657</strain>
    </source>
</reference>
<dbReference type="Proteomes" id="UP001500610">
    <property type="component" value="Unassembled WGS sequence"/>
</dbReference>
<accession>A0ABP9HR27</accession>
<name>A0ABP9HR27_9ACTN</name>
<feature type="compositionally biased region" description="Polar residues" evidence="1">
    <location>
        <begin position="90"/>
        <end position="108"/>
    </location>
</feature>
<keyword evidence="3" id="KW-1185">Reference proteome</keyword>
<gene>
    <name evidence="2" type="ORF">GCM10023257_11260</name>
</gene>
<protein>
    <submittedName>
        <fullName evidence="2">Uncharacterized protein</fullName>
    </submittedName>
</protein>
<feature type="region of interest" description="Disordered" evidence="1">
    <location>
        <begin position="1"/>
        <end position="59"/>
    </location>
</feature>
<proteinExistence type="predicted"/>
<sequence length="108" mass="11276">MSVGCEPSATARNSEPPADVFMLPGPVGRPHRVDLHDRRSSARPLPGVGPTKERSTRCRVAASRVAMVSLRTSAAGTTVQRLGSDDPLASPNTSSESGKTRQTLVAPG</sequence>
<evidence type="ECO:0000256" key="1">
    <source>
        <dbReference type="SAM" id="MobiDB-lite"/>
    </source>
</evidence>
<evidence type="ECO:0000313" key="2">
    <source>
        <dbReference type="EMBL" id="GAA4976062.1"/>
    </source>
</evidence>
<feature type="region of interest" description="Disordered" evidence="1">
    <location>
        <begin position="73"/>
        <end position="108"/>
    </location>
</feature>
<evidence type="ECO:0000313" key="3">
    <source>
        <dbReference type="Proteomes" id="UP001500610"/>
    </source>
</evidence>
<comment type="caution">
    <text evidence="2">The sequence shown here is derived from an EMBL/GenBank/DDBJ whole genome shotgun (WGS) entry which is preliminary data.</text>
</comment>
<dbReference type="EMBL" id="BAABIV010000003">
    <property type="protein sequence ID" value="GAA4976062.1"/>
    <property type="molecule type" value="Genomic_DNA"/>
</dbReference>